<feature type="compositionally biased region" description="Basic residues" evidence="1">
    <location>
        <begin position="233"/>
        <end position="244"/>
    </location>
</feature>
<feature type="compositionally biased region" description="Basic and acidic residues" evidence="1">
    <location>
        <begin position="61"/>
        <end position="72"/>
    </location>
</feature>
<feature type="non-terminal residue" evidence="2">
    <location>
        <position position="403"/>
    </location>
</feature>
<proteinExistence type="predicted"/>
<dbReference type="RefSeq" id="XP_007871650.1">
    <property type="nucleotide sequence ID" value="XM_007873459.1"/>
</dbReference>
<protein>
    <recommendedName>
        <fullName evidence="4">Fungal-type protein kinase domain-containing protein</fullName>
    </recommendedName>
</protein>
<feature type="compositionally biased region" description="Pro residues" evidence="1">
    <location>
        <begin position="124"/>
        <end position="133"/>
    </location>
</feature>
<dbReference type="KEGG" id="gtr:GLOTRDRAFT_97328"/>
<dbReference type="EMBL" id="KB469517">
    <property type="protein sequence ID" value="EPQ49894.1"/>
    <property type="molecule type" value="Genomic_DNA"/>
</dbReference>
<evidence type="ECO:0000313" key="2">
    <source>
        <dbReference type="EMBL" id="EPQ49894.1"/>
    </source>
</evidence>
<name>S7RBY0_GLOTA</name>
<dbReference type="STRING" id="670483.S7RBY0"/>
<feature type="compositionally biased region" description="Polar residues" evidence="1">
    <location>
        <begin position="11"/>
        <end position="32"/>
    </location>
</feature>
<gene>
    <name evidence="2" type="ORF">GLOTRDRAFT_97328</name>
</gene>
<accession>S7RBY0</accession>
<dbReference type="GeneID" id="19309995"/>
<feature type="compositionally biased region" description="Polar residues" evidence="1">
    <location>
        <begin position="139"/>
        <end position="155"/>
    </location>
</feature>
<feature type="compositionally biased region" description="Polar residues" evidence="1">
    <location>
        <begin position="45"/>
        <end position="55"/>
    </location>
</feature>
<feature type="compositionally biased region" description="Acidic residues" evidence="1">
    <location>
        <begin position="1"/>
        <end position="10"/>
    </location>
</feature>
<sequence>MSDSVNDSDAESTRSATPTASEYSSRWSSEQPSLVPDSSAPPSPTLSSETETRPSTPIARPDTRKGRERSLEAEAPPATVYDFEAFWPQPVSQTIGKPFEGPLIAGSEPVTELFGAGMDFATSTPPPPSPPPSGHQYAPSDSQVTDTPLKSNADSLDTKKVDQLQWALREELEDSWVDGGAAFVARVMEPKKGEKGFPDIPSDAKIMQFLRQCEHFKFEETSAPKAGVSAKSTRTRKTSLRSKRASSDAYGGSSGEPAAETPESPVLEKDLYKPFETIMNDILKFFGRSTRQAIATHGQQMPHSRDVHATELKTSPDICIIGHGPSITKVQRLPNKPVYTHVAAPIELKREKDAYEGKQPSLGEWQAEPHTNHKIQLAVYARECFVQQPNRRFVYGLLLTEKF</sequence>
<dbReference type="Proteomes" id="UP000030669">
    <property type="component" value="Unassembled WGS sequence"/>
</dbReference>
<feature type="region of interest" description="Disordered" evidence="1">
    <location>
        <begin position="114"/>
        <end position="159"/>
    </location>
</feature>
<reference evidence="2 3" key="1">
    <citation type="journal article" date="2012" name="Science">
        <title>The Paleozoic origin of enzymatic lignin decomposition reconstructed from 31 fungal genomes.</title>
        <authorList>
            <person name="Floudas D."/>
            <person name="Binder M."/>
            <person name="Riley R."/>
            <person name="Barry K."/>
            <person name="Blanchette R.A."/>
            <person name="Henrissat B."/>
            <person name="Martinez A.T."/>
            <person name="Otillar R."/>
            <person name="Spatafora J.W."/>
            <person name="Yadav J.S."/>
            <person name="Aerts A."/>
            <person name="Benoit I."/>
            <person name="Boyd A."/>
            <person name="Carlson A."/>
            <person name="Copeland A."/>
            <person name="Coutinho P.M."/>
            <person name="de Vries R.P."/>
            <person name="Ferreira P."/>
            <person name="Findley K."/>
            <person name="Foster B."/>
            <person name="Gaskell J."/>
            <person name="Glotzer D."/>
            <person name="Gorecki P."/>
            <person name="Heitman J."/>
            <person name="Hesse C."/>
            <person name="Hori C."/>
            <person name="Igarashi K."/>
            <person name="Jurgens J.A."/>
            <person name="Kallen N."/>
            <person name="Kersten P."/>
            <person name="Kohler A."/>
            <person name="Kuees U."/>
            <person name="Kumar T.K.A."/>
            <person name="Kuo A."/>
            <person name="LaButti K."/>
            <person name="Larrondo L.F."/>
            <person name="Lindquist E."/>
            <person name="Ling A."/>
            <person name="Lombard V."/>
            <person name="Lucas S."/>
            <person name="Lundell T."/>
            <person name="Martin R."/>
            <person name="McLaughlin D.J."/>
            <person name="Morgenstern I."/>
            <person name="Morin E."/>
            <person name="Murat C."/>
            <person name="Nagy L.G."/>
            <person name="Nolan M."/>
            <person name="Ohm R.A."/>
            <person name="Patyshakuliyeva A."/>
            <person name="Rokas A."/>
            <person name="Ruiz-Duenas F.J."/>
            <person name="Sabat G."/>
            <person name="Salamov A."/>
            <person name="Samejima M."/>
            <person name="Schmutz J."/>
            <person name="Slot J.C."/>
            <person name="St John F."/>
            <person name="Stenlid J."/>
            <person name="Sun H."/>
            <person name="Sun S."/>
            <person name="Syed K."/>
            <person name="Tsang A."/>
            <person name="Wiebenga A."/>
            <person name="Young D."/>
            <person name="Pisabarro A."/>
            <person name="Eastwood D.C."/>
            <person name="Martin F."/>
            <person name="Cullen D."/>
            <person name="Grigoriev I.V."/>
            <person name="Hibbett D.S."/>
        </authorList>
    </citation>
    <scope>NUCLEOTIDE SEQUENCE [LARGE SCALE GENOMIC DNA]</scope>
    <source>
        <strain evidence="2 3">ATCC 11539</strain>
    </source>
</reference>
<evidence type="ECO:0000256" key="1">
    <source>
        <dbReference type="SAM" id="MobiDB-lite"/>
    </source>
</evidence>
<evidence type="ECO:0000313" key="3">
    <source>
        <dbReference type="Proteomes" id="UP000030669"/>
    </source>
</evidence>
<keyword evidence="3" id="KW-1185">Reference proteome</keyword>
<dbReference type="AlphaFoldDB" id="S7RBY0"/>
<dbReference type="HOGENOM" id="CLU_684376_0_0_1"/>
<evidence type="ECO:0008006" key="4">
    <source>
        <dbReference type="Google" id="ProtNLM"/>
    </source>
</evidence>
<feature type="region of interest" description="Disordered" evidence="1">
    <location>
        <begin position="1"/>
        <end position="85"/>
    </location>
</feature>
<organism evidence="2 3">
    <name type="scientific">Gloeophyllum trabeum (strain ATCC 11539 / FP-39264 / Madison 617)</name>
    <name type="common">Brown rot fungus</name>
    <dbReference type="NCBI Taxonomy" id="670483"/>
    <lineage>
        <taxon>Eukaryota</taxon>
        <taxon>Fungi</taxon>
        <taxon>Dikarya</taxon>
        <taxon>Basidiomycota</taxon>
        <taxon>Agaricomycotina</taxon>
        <taxon>Agaricomycetes</taxon>
        <taxon>Gloeophyllales</taxon>
        <taxon>Gloeophyllaceae</taxon>
        <taxon>Gloeophyllum</taxon>
    </lineage>
</organism>
<feature type="region of interest" description="Disordered" evidence="1">
    <location>
        <begin position="222"/>
        <end position="267"/>
    </location>
</feature>